<dbReference type="Gene3D" id="6.10.340.10">
    <property type="match status" value="1"/>
</dbReference>
<dbReference type="GO" id="GO:0016020">
    <property type="term" value="C:membrane"/>
    <property type="evidence" value="ECO:0007669"/>
    <property type="project" value="InterPro"/>
</dbReference>
<dbReference type="PROSITE" id="PS51832">
    <property type="entry name" value="HD_GYP"/>
    <property type="match status" value="1"/>
</dbReference>
<feature type="transmembrane region" description="Helical" evidence="3">
    <location>
        <begin position="214"/>
        <end position="233"/>
    </location>
</feature>
<gene>
    <name evidence="6" type="ORF">A2074_07540</name>
</gene>
<dbReference type="GO" id="GO:0007165">
    <property type="term" value="P:signal transduction"/>
    <property type="evidence" value="ECO:0007669"/>
    <property type="project" value="InterPro"/>
</dbReference>
<dbReference type="Proteomes" id="UP000178086">
    <property type="component" value="Unassembled WGS sequence"/>
</dbReference>
<dbReference type="InterPro" id="IPR003607">
    <property type="entry name" value="HD/PDEase_dom"/>
</dbReference>
<reference evidence="6 7" key="1">
    <citation type="journal article" date="2016" name="Nat. Commun.">
        <title>Thousands of microbial genomes shed light on interconnected biogeochemical processes in an aquifer system.</title>
        <authorList>
            <person name="Anantharaman K."/>
            <person name="Brown C.T."/>
            <person name="Hug L.A."/>
            <person name="Sharon I."/>
            <person name="Castelle C.J."/>
            <person name="Probst A.J."/>
            <person name="Thomas B.C."/>
            <person name="Singh A."/>
            <person name="Wilkins M.J."/>
            <person name="Karaoz U."/>
            <person name="Brodie E.L."/>
            <person name="Williams K.H."/>
            <person name="Hubbard S.S."/>
            <person name="Banfield J.F."/>
        </authorList>
    </citation>
    <scope>NUCLEOTIDE SEQUENCE [LARGE SCALE GENOMIC DNA]</scope>
</reference>
<dbReference type="CDD" id="cd06225">
    <property type="entry name" value="HAMP"/>
    <property type="match status" value="1"/>
</dbReference>
<dbReference type="Pfam" id="PF13487">
    <property type="entry name" value="HD_5"/>
    <property type="match status" value="1"/>
</dbReference>
<feature type="domain" description="HAMP" evidence="4">
    <location>
        <begin position="234"/>
        <end position="286"/>
    </location>
</feature>
<dbReference type="PANTHER" id="PTHR43155">
    <property type="entry name" value="CYCLIC DI-GMP PHOSPHODIESTERASE PA4108-RELATED"/>
    <property type="match status" value="1"/>
</dbReference>
<evidence type="ECO:0000256" key="2">
    <source>
        <dbReference type="ARBA" id="ARBA00022989"/>
    </source>
</evidence>
<dbReference type="SUPFAM" id="SSF109604">
    <property type="entry name" value="HD-domain/PDEase-like"/>
    <property type="match status" value="1"/>
</dbReference>
<keyword evidence="2 3" id="KW-1133">Transmembrane helix</keyword>
<evidence type="ECO:0000259" key="4">
    <source>
        <dbReference type="PROSITE" id="PS50885"/>
    </source>
</evidence>
<dbReference type="EMBL" id="MELI01000024">
    <property type="protein sequence ID" value="OFW35084.1"/>
    <property type="molecule type" value="Genomic_DNA"/>
</dbReference>
<name>A0A1F2UQ59_9ACTN</name>
<organism evidence="6 7">
    <name type="scientific">Candidatus Aquicultor primus</name>
    <dbReference type="NCBI Taxonomy" id="1797195"/>
    <lineage>
        <taxon>Bacteria</taxon>
        <taxon>Bacillati</taxon>
        <taxon>Actinomycetota</taxon>
        <taxon>Candidatus Aquicultoria</taxon>
        <taxon>Candidatus Aquicultorales</taxon>
        <taxon>Candidatus Aquicultoraceae</taxon>
        <taxon>Candidatus Aquicultor</taxon>
    </lineage>
</organism>
<keyword evidence="3" id="KW-0472">Membrane</keyword>
<evidence type="ECO:0000259" key="5">
    <source>
        <dbReference type="PROSITE" id="PS51832"/>
    </source>
</evidence>
<dbReference type="Gene3D" id="1.10.3210.10">
    <property type="entry name" value="Hypothetical protein af1432"/>
    <property type="match status" value="1"/>
</dbReference>
<feature type="domain" description="HD-GYP" evidence="5">
    <location>
        <begin position="288"/>
        <end position="483"/>
    </location>
</feature>
<dbReference type="Pfam" id="PF00672">
    <property type="entry name" value="HAMP"/>
    <property type="match status" value="1"/>
</dbReference>
<evidence type="ECO:0000313" key="7">
    <source>
        <dbReference type="Proteomes" id="UP000178086"/>
    </source>
</evidence>
<evidence type="ECO:0000313" key="6">
    <source>
        <dbReference type="EMBL" id="OFW35084.1"/>
    </source>
</evidence>
<sequence length="488" mass="54387">MIFAVGSVLLVILGGAFVFIYESQERQFEALYRAQALVAHDFTDMVAKTVSKYGGVWVEEKDRVGVNQYLAKIPGLNVEIEGKDGKKYFRMNGFTFIQEMTAVQNSLDGSELSVGFTHRAPTDKALNPLNKPTPEEQRHLDKMRAENLNEYSVFSTDKNGAPVYVHNKANRITQGSCIEPCHPNYKIGAIEAMKTVALPVGRAQAMKEESLKKIIYIFMSALLVVSAVLFLIARHITAPINELMVATDRFSKGERDVKIDIKRNDEIGELAAAFNRMISEVNHSQEELRRLYLDIVKAFVRTIEAKDPYTRGHSENVARYAMLLGEVLGLSAEQMKQLECAALLHDIGKIGIREEVLNKQTSLTDEEYEHVKAHPDISAQIVGNIPDLAPIAYVIKHHHERCDGKGYTAGLTGEQIPLLSRILAIADTFDAMTSDRPYRCGCNKETAFAELRKGAGTQFDAGLVEPFIRAIGDIEIVRTAYEPIAIQL</sequence>
<evidence type="ECO:0008006" key="8">
    <source>
        <dbReference type="Google" id="ProtNLM"/>
    </source>
</evidence>
<evidence type="ECO:0000256" key="1">
    <source>
        <dbReference type="ARBA" id="ARBA00022692"/>
    </source>
</evidence>
<proteinExistence type="predicted"/>
<dbReference type="CDD" id="cd00077">
    <property type="entry name" value="HDc"/>
    <property type="match status" value="1"/>
</dbReference>
<protein>
    <recommendedName>
        <fullName evidence="8">HD domain-containing protein</fullName>
    </recommendedName>
</protein>
<evidence type="ECO:0000256" key="3">
    <source>
        <dbReference type="SAM" id="Phobius"/>
    </source>
</evidence>
<accession>A0A1F2UQ59</accession>
<dbReference type="AlphaFoldDB" id="A0A1F2UQ59"/>
<dbReference type="SUPFAM" id="SSF158472">
    <property type="entry name" value="HAMP domain-like"/>
    <property type="match status" value="1"/>
</dbReference>
<keyword evidence="1 3" id="KW-0812">Transmembrane</keyword>
<dbReference type="SMART" id="SM00304">
    <property type="entry name" value="HAMP"/>
    <property type="match status" value="1"/>
</dbReference>
<comment type="caution">
    <text evidence="6">The sequence shown here is derived from an EMBL/GenBank/DDBJ whole genome shotgun (WGS) entry which is preliminary data.</text>
</comment>
<dbReference type="InterPro" id="IPR003660">
    <property type="entry name" value="HAMP_dom"/>
</dbReference>
<dbReference type="PROSITE" id="PS50885">
    <property type="entry name" value="HAMP"/>
    <property type="match status" value="1"/>
</dbReference>
<dbReference type="InterPro" id="IPR037522">
    <property type="entry name" value="HD_GYP_dom"/>
</dbReference>
<dbReference type="SMART" id="SM00471">
    <property type="entry name" value="HDc"/>
    <property type="match status" value="1"/>
</dbReference>